<proteinExistence type="predicted"/>
<dbReference type="EMBL" id="BMAV01003266">
    <property type="protein sequence ID" value="GFY42713.1"/>
    <property type="molecule type" value="Genomic_DNA"/>
</dbReference>
<gene>
    <name evidence="1" type="ORF">TNIN_427241</name>
</gene>
<keyword evidence="2" id="KW-1185">Reference proteome</keyword>
<name>A0A8X6WWQ8_9ARAC</name>
<comment type="caution">
    <text evidence="1">The sequence shown here is derived from an EMBL/GenBank/DDBJ whole genome shotgun (WGS) entry which is preliminary data.</text>
</comment>
<organism evidence="1 2">
    <name type="scientific">Trichonephila inaurata madagascariensis</name>
    <dbReference type="NCBI Taxonomy" id="2747483"/>
    <lineage>
        <taxon>Eukaryota</taxon>
        <taxon>Metazoa</taxon>
        <taxon>Ecdysozoa</taxon>
        <taxon>Arthropoda</taxon>
        <taxon>Chelicerata</taxon>
        <taxon>Arachnida</taxon>
        <taxon>Araneae</taxon>
        <taxon>Araneomorphae</taxon>
        <taxon>Entelegynae</taxon>
        <taxon>Araneoidea</taxon>
        <taxon>Nephilidae</taxon>
        <taxon>Trichonephila</taxon>
        <taxon>Trichonephila inaurata</taxon>
    </lineage>
</organism>
<accession>A0A8X6WWQ8</accession>
<dbReference type="Proteomes" id="UP000886998">
    <property type="component" value="Unassembled WGS sequence"/>
</dbReference>
<protein>
    <submittedName>
        <fullName evidence="1">Uncharacterized protein</fullName>
    </submittedName>
</protein>
<dbReference type="AlphaFoldDB" id="A0A8X6WWQ8"/>
<evidence type="ECO:0000313" key="2">
    <source>
        <dbReference type="Proteomes" id="UP000886998"/>
    </source>
</evidence>
<evidence type="ECO:0000313" key="1">
    <source>
        <dbReference type="EMBL" id="GFY42713.1"/>
    </source>
</evidence>
<sequence>MAAGLSFSHYTKCCGVVEYAKSGFEERNSWGLFSYASKRLQPCSTHWSYKHQHLAAILKIINFIYKTEILLKELIRFINRRSITAGVMQGFILSSTLSNIYIYDTYRMYVMILLFV</sequence>
<reference evidence="1" key="1">
    <citation type="submission" date="2020-08" db="EMBL/GenBank/DDBJ databases">
        <title>Multicomponent nature underlies the extraordinary mechanical properties of spider dragline silk.</title>
        <authorList>
            <person name="Kono N."/>
            <person name="Nakamura H."/>
            <person name="Mori M."/>
            <person name="Yoshida Y."/>
            <person name="Ohtoshi R."/>
            <person name="Malay A.D."/>
            <person name="Moran D.A.P."/>
            <person name="Tomita M."/>
            <person name="Numata K."/>
            <person name="Arakawa K."/>
        </authorList>
    </citation>
    <scope>NUCLEOTIDE SEQUENCE</scope>
</reference>